<evidence type="ECO:0000313" key="2">
    <source>
        <dbReference type="Proteomes" id="UP000814033"/>
    </source>
</evidence>
<keyword evidence="2" id="KW-1185">Reference proteome</keyword>
<sequence>MVTRGGVHGTPPVIASTQDTSPREERDTAEVARDPHMGNMYGAQSRMAGSAGRSPPVRVEHALDRGGMGAQERVPVPESESSFSFNPVSRYSILNGPDAQNLQRVPSPTLRPEHASHVNELRVRVAPKTEPSSPQQPQTPHEHHTPTATPAASHEGAPVPRSACSSQSYTEPDTDGIDPMTFVSSSLDAGSEVWQASPVLDAPALPTQLDGNSSTLRSPSLSPSSRSPLFPRIRSSAHAGPPSLPTTPIKRSRSGSDDEAGDVTVRARTTRLRSKKEYSPYGLAATRCNNFDLAISIKTAIELEDALFLRDSARRATLTSDVDESDVSDSEWEDDDEDDGQGRGTFHDTFDASSTAFDTLNDAFNVSQHATSASRPAQDLVEPLCAAVPQEPSAHATEVPASRLDGSVAARLPLHRQTLPRSPTGKRTRGSSRAVHLSAR</sequence>
<dbReference type="Proteomes" id="UP000814033">
    <property type="component" value="Unassembled WGS sequence"/>
</dbReference>
<accession>A0ACB8R152</accession>
<reference evidence="1" key="1">
    <citation type="submission" date="2021-02" db="EMBL/GenBank/DDBJ databases">
        <authorList>
            <consortium name="DOE Joint Genome Institute"/>
            <person name="Ahrendt S."/>
            <person name="Looney B.P."/>
            <person name="Miyauchi S."/>
            <person name="Morin E."/>
            <person name="Drula E."/>
            <person name="Courty P.E."/>
            <person name="Chicoki N."/>
            <person name="Fauchery L."/>
            <person name="Kohler A."/>
            <person name="Kuo A."/>
            <person name="Labutti K."/>
            <person name="Pangilinan J."/>
            <person name="Lipzen A."/>
            <person name="Riley R."/>
            <person name="Andreopoulos W."/>
            <person name="He G."/>
            <person name="Johnson J."/>
            <person name="Barry K.W."/>
            <person name="Grigoriev I.V."/>
            <person name="Nagy L."/>
            <person name="Hibbett D."/>
            <person name="Henrissat B."/>
            <person name="Matheny P.B."/>
            <person name="Labbe J."/>
            <person name="Martin F."/>
        </authorList>
    </citation>
    <scope>NUCLEOTIDE SEQUENCE</scope>
    <source>
        <strain evidence="1">FP105234-sp</strain>
    </source>
</reference>
<name>A0ACB8R152_9AGAM</name>
<protein>
    <submittedName>
        <fullName evidence="1">Uncharacterized protein</fullName>
    </submittedName>
</protein>
<proteinExistence type="predicted"/>
<evidence type="ECO:0000313" key="1">
    <source>
        <dbReference type="EMBL" id="KAI0037515.1"/>
    </source>
</evidence>
<comment type="caution">
    <text evidence="1">The sequence shown here is derived from an EMBL/GenBank/DDBJ whole genome shotgun (WGS) entry which is preliminary data.</text>
</comment>
<dbReference type="EMBL" id="MU276893">
    <property type="protein sequence ID" value="KAI0037515.1"/>
    <property type="molecule type" value="Genomic_DNA"/>
</dbReference>
<reference evidence="1" key="2">
    <citation type="journal article" date="2022" name="New Phytol.">
        <title>Evolutionary transition to the ectomycorrhizal habit in the genomes of a hyperdiverse lineage of mushroom-forming fungi.</title>
        <authorList>
            <person name="Looney B."/>
            <person name="Miyauchi S."/>
            <person name="Morin E."/>
            <person name="Drula E."/>
            <person name="Courty P.E."/>
            <person name="Kohler A."/>
            <person name="Kuo A."/>
            <person name="LaButti K."/>
            <person name="Pangilinan J."/>
            <person name="Lipzen A."/>
            <person name="Riley R."/>
            <person name="Andreopoulos W."/>
            <person name="He G."/>
            <person name="Johnson J."/>
            <person name="Nolan M."/>
            <person name="Tritt A."/>
            <person name="Barry K.W."/>
            <person name="Grigoriev I.V."/>
            <person name="Nagy L.G."/>
            <person name="Hibbett D."/>
            <person name="Henrissat B."/>
            <person name="Matheny P.B."/>
            <person name="Labbe J."/>
            <person name="Martin F.M."/>
        </authorList>
    </citation>
    <scope>NUCLEOTIDE SEQUENCE</scope>
    <source>
        <strain evidence="1">FP105234-sp</strain>
    </source>
</reference>
<feature type="non-terminal residue" evidence="1">
    <location>
        <position position="440"/>
    </location>
</feature>
<gene>
    <name evidence="1" type="ORF">FA95DRAFT_1614137</name>
</gene>
<organism evidence="1 2">
    <name type="scientific">Auriscalpium vulgare</name>
    <dbReference type="NCBI Taxonomy" id="40419"/>
    <lineage>
        <taxon>Eukaryota</taxon>
        <taxon>Fungi</taxon>
        <taxon>Dikarya</taxon>
        <taxon>Basidiomycota</taxon>
        <taxon>Agaricomycotina</taxon>
        <taxon>Agaricomycetes</taxon>
        <taxon>Russulales</taxon>
        <taxon>Auriscalpiaceae</taxon>
        <taxon>Auriscalpium</taxon>
    </lineage>
</organism>